<feature type="compositionally biased region" description="Polar residues" evidence="3">
    <location>
        <begin position="704"/>
        <end position="722"/>
    </location>
</feature>
<dbReference type="GO" id="GO:0008017">
    <property type="term" value="F:microtubule binding"/>
    <property type="evidence" value="ECO:0007669"/>
    <property type="project" value="TreeGrafter"/>
</dbReference>
<accession>A0A1V8T4X3</accession>
<proteinExistence type="predicted"/>
<dbReference type="InParanoid" id="A0A1V8T4X3"/>
<dbReference type="PRINTS" id="PR00195">
    <property type="entry name" value="DYNAMIN"/>
</dbReference>
<dbReference type="GO" id="GO:0016020">
    <property type="term" value="C:membrane"/>
    <property type="evidence" value="ECO:0007669"/>
    <property type="project" value="TreeGrafter"/>
</dbReference>
<dbReference type="InterPro" id="IPR001401">
    <property type="entry name" value="Dynamin_GTPase"/>
</dbReference>
<keyword evidence="2" id="KW-0342">GTP-binding</keyword>
<dbReference type="PANTHER" id="PTHR11566:SF21">
    <property type="entry name" value="DYNAMIN RELATED PROTEIN 1, ISOFORM A"/>
    <property type="match status" value="1"/>
</dbReference>
<comment type="caution">
    <text evidence="6">The sequence shown here is derived from an EMBL/GenBank/DDBJ whole genome shotgun (WGS) entry which is preliminary data.</text>
</comment>
<protein>
    <recommendedName>
        <fullName evidence="8">GED domain-containing protein</fullName>
    </recommendedName>
</protein>
<keyword evidence="7" id="KW-1185">Reference proteome</keyword>
<evidence type="ECO:0000256" key="3">
    <source>
        <dbReference type="SAM" id="MobiDB-lite"/>
    </source>
</evidence>
<evidence type="ECO:0000256" key="1">
    <source>
        <dbReference type="ARBA" id="ARBA00022741"/>
    </source>
</evidence>
<evidence type="ECO:0000259" key="4">
    <source>
        <dbReference type="PROSITE" id="PS51388"/>
    </source>
</evidence>
<dbReference type="GO" id="GO:0000266">
    <property type="term" value="P:mitochondrial fission"/>
    <property type="evidence" value="ECO:0007669"/>
    <property type="project" value="TreeGrafter"/>
</dbReference>
<keyword evidence="1" id="KW-0547">Nucleotide-binding</keyword>
<name>A0A1V8T4X3_9PEZI</name>
<sequence length="788" mass="86649">MSDSATGLVGQDALEELTSQEQRELLDAVDKLRRAHISGPTFDLPRIVVCGDQSSGKSSVLEAIAQVRFPIGVGTTTKLASEVVLRNAPSTSTNPIKLRILPAKDRSPATKAHIEAFEAIVDASNPNGYPLAVKQAEGYLKDIEPTRKFWYDRLHVELSGPSQPNLTLVDLPGLIQSEGEGVQKGDKEKIRELVVHHITDPSTIILAIVTAANDTDNQEILQMIRDVKGGADRTFGVLTKPDLAPGSDNEKMAISLVQNEKIPLRLGWHTIRNLRHVERDRSYARRDSEESEFFSKGLWAELQRRNVGISALREKLSRRLLQCIADDLPTFRSNMRQRLTACERLRSDLGSGRDSMELKRAYLMDNQSRLQRLVQAALMSNHQRSDFADFFNGSEARDLRNTINGSTDNFGSKILRDGQQYTIYQDEDDEEDSGSTPTVKPNFHPPYTPTTGLVQPCRITLASYCGALAEHIKHNRGTDLPQLSISNPVSAVFHQQSVLWKPIAQLCADDCCTVVIQFVREAVNYVAGPHTGQKLLRLFDPYFRDLRRRLDAKVDELIWPYVKSHLSTQNPTFAASMQSATVPTVDGEPTESWKRIAKSEGFSSSLVSAADALDSATRYYWLSLNTFVDNITILGIEAVLLKNLTDVFTHEHVSKMQPDVLEDVASEPAGAQAQRVEVNAQITALKDAILTSSRPRVPRDIGNLTDTIPDVTSTSTPRSAQQAGGAPSLFGQSSMFAASPASLTTPSYDTNFSTQGLQSGFGGFGSAPPRPNGQSARNIFGGPSTTRA</sequence>
<dbReference type="AlphaFoldDB" id="A0A1V8T4X3"/>
<feature type="domain" description="GED" evidence="4">
    <location>
        <begin position="609"/>
        <end position="700"/>
    </location>
</feature>
<feature type="region of interest" description="Disordered" evidence="3">
    <location>
        <begin position="696"/>
        <end position="731"/>
    </location>
</feature>
<dbReference type="InterPro" id="IPR045063">
    <property type="entry name" value="Dynamin_N"/>
</dbReference>
<evidence type="ECO:0000313" key="7">
    <source>
        <dbReference type="Proteomes" id="UP000192596"/>
    </source>
</evidence>
<evidence type="ECO:0008006" key="8">
    <source>
        <dbReference type="Google" id="ProtNLM"/>
    </source>
</evidence>
<dbReference type="OrthoDB" id="5061070at2759"/>
<dbReference type="InterPro" id="IPR020850">
    <property type="entry name" value="GED_dom"/>
</dbReference>
<feature type="compositionally biased region" description="Polar residues" evidence="3">
    <location>
        <begin position="772"/>
        <end position="788"/>
    </location>
</feature>
<reference evidence="7" key="1">
    <citation type="submission" date="2017-03" db="EMBL/GenBank/DDBJ databases">
        <title>Genomes of endolithic fungi from Antarctica.</title>
        <authorList>
            <person name="Coleine C."/>
            <person name="Masonjones S."/>
            <person name="Stajich J.E."/>
        </authorList>
    </citation>
    <scope>NUCLEOTIDE SEQUENCE [LARGE SCALE GENOMIC DNA]</scope>
    <source>
        <strain evidence="7">CCFEE 5527</strain>
    </source>
</reference>
<dbReference type="PANTHER" id="PTHR11566">
    <property type="entry name" value="DYNAMIN"/>
    <property type="match status" value="1"/>
</dbReference>
<dbReference type="InterPro" id="IPR030381">
    <property type="entry name" value="G_DYNAMIN_dom"/>
</dbReference>
<dbReference type="GO" id="GO:0006897">
    <property type="term" value="P:endocytosis"/>
    <property type="evidence" value="ECO:0007669"/>
    <property type="project" value="TreeGrafter"/>
</dbReference>
<dbReference type="InterPro" id="IPR027417">
    <property type="entry name" value="P-loop_NTPase"/>
</dbReference>
<feature type="region of interest" description="Disordered" evidence="3">
    <location>
        <begin position="426"/>
        <end position="447"/>
    </location>
</feature>
<evidence type="ECO:0000259" key="5">
    <source>
        <dbReference type="PROSITE" id="PS51718"/>
    </source>
</evidence>
<dbReference type="EMBL" id="NAJO01000017">
    <property type="protein sequence ID" value="OQO06212.1"/>
    <property type="molecule type" value="Genomic_DNA"/>
</dbReference>
<dbReference type="CDD" id="cd08771">
    <property type="entry name" value="DLP_1"/>
    <property type="match status" value="1"/>
</dbReference>
<dbReference type="GO" id="GO:0003924">
    <property type="term" value="F:GTPase activity"/>
    <property type="evidence" value="ECO:0007669"/>
    <property type="project" value="InterPro"/>
</dbReference>
<evidence type="ECO:0000256" key="2">
    <source>
        <dbReference type="ARBA" id="ARBA00023134"/>
    </source>
</evidence>
<dbReference type="GO" id="GO:0005739">
    <property type="term" value="C:mitochondrion"/>
    <property type="evidence" value="ECO:0007669"/>
    <property type="project" value="TreeGrafter"/>
</dbReference>
<dbReference type="STRING" id="1507870.A0A1V8T4X3"/>
<dbReference type="GO" id="GO:0005874">
    <property type="term" value="C:microtubule"/>
    <property type="evidence" value="ECO:0007669"/>
    <property type="project" value="TreeGrafter"/>
</dbReference>
<dbReference type="GO" id="GO:0048312">
    <property type="term" value="P:intracellular distribution of mitochondria"/>
    <property type="evidence" value="ECO:0007669"/>
    <property type="project" value="TreeGrafter"/>
</dbReference>
<dbReference type="Pfam" id="PF01031">
    <property type="entry name" value="Dynamin_M"/>
    <property type="match status" value="1"/>
</dbReference>
<dbReference type="Proteomes" id="UP000192596">
    <property type="component" value="Unassembled WGS sequence"/>
</dbReference>
<dbReference type="PROSITE" id="PS51388">
    <property type="entry name" value="GED"/>
    <property type="match status" value="1"/>
</dbReference>
<dbReference type="GO" id="GO:0016559">
    <property type="term" value="P:peroxisome fission"/>
    <property type="evidence" value="ECO:0007669"/>
    <property type="project" value="TreeGrafter"/>
</dbReference>
<dbReference type="InterPro" id="IPR000375">
    <property type="entry name" value="Dynamin_stalk"/>
</dbReference>
<feature type="region of interest" description="Disordered" evidence="3">
    <location>
        <begin position="747"/>
        <end position="788"/>
    </location>
</feature>
<dbReference type="SUPFAM" id="SSF52540">
    <property type="entry name" value="P-loop containing nucleoside triphosphate hydrolases"/>
    <property type="match status" value="1"/>
</dbReference>
<organism evidence="6 7">
    <name type="scientific">Cryoendolithus antarcticus</name>
    <dbReference type="NCBI Taxonomy" id="1507870"/>
    <lineage>
        <taxon>Eukaryota</taxon>
        <taxon>Fungi</taxon>
        <taxon>Dikarya</taxon>
        <taxon>Ascomycota</taxon>
        <taxon>Pezizomycotina</taxon>
        <taxon>Dothideomycetes</taxon>
        <taxon>Dothideomycetidae</taxon>
        <taxon>Cladosporiales</taxon>
        <taxon>Cladosporiaceae</taxon>
        <taxon>Cryoendolithus</taxon>
    </lineage>
</organism>
<dbReference type="PROSITE" id="PS51718">
    <property type="entry name" value="G_DYNAMIN_2"/>
    <property type="match status" value="1"/>
</dbReference>
<dbReference type="InterPro" id="IPR022812">
    <property type="entry name" value="Dynamin"/>
</dbReference>
<feature type="domain" description="Dynamin-type G" evidence="5">
    <location>
        <begin position="41"/>
        <end position="329"/>
    </location>
</feature>
<gene>
    <name evidence="6" type="ORF">B0A48_08800</name>
</gene>
<evidence type="ECO:0000313" key="6">
    <source>
        <dbReference type="EMBL" id="OQO06212.1"/>
    </source>
</evidence>
<dbReference type="SMART" id="SM00053">
    <property type="entry name" value="DYNc"/>
    <property type="match status" value="1"/>
</dbReference>
<dbReference type="GO" id="GO:0005525">
    <property type="term" value="F:GTP binding"/>
    <property type="evidence" value="ECO:0007669"/>
    <property type="project" value="InterPro"/>
</dbReference>
<dbReference type="Pfam" id="PF00350">
    <property type="entry name" value="Dynamin_N"/>
    <property type="match status" value="1"/>
</dbReference>
<dbReference type="Gene3D" id="3.40.50.300">
    <property type="entry name" value="P-loop containing nucleotide triphosphate hydrolases"/>
    <property type="match status" value="1"/>
</dbReference>